<proteinExistence type="predicted"/>
<dbReference type="InterPro" id="IPR000587">
    <property type="entry name" value="Creatinase_N"/>
</dbReference>
<dbReference type="EMBL" id="JACHHB010000010">
    <property type="protein sequence ID" value="MBB5174184.1"/>
    <property type="molecule type" value="Genomic_DNA"/>
</dbReference>
<keyword evidence="3" id="KW-0378">Hydrolase</keyword>
<dbReference type="Pfam" id="PF00557">
    <property type="entry name" value="Peptidase_M24"/>
    <property type="match status" value="1"/>
</dbReference>
<gene>
    <name evidence="3" type="ORF">HNQ41_002378</name>
</gene>
<organism evidence="3 4">
    <name type="scientific">Texcoconibacillus texcoconensis</name>
    <dbReference type="NCBI Taxonomy" id="1095777"/>
    <lineage>
        <taxon>Bacteria</taxon>
        <taxon>Bacillati</taxon>
        <taxon>Bacillota</taxon>
        <taxon>Bacilli</taxon>
        <taxon>Bacillales</taxon>
        <taxon>Bacillaceae</taxon>
        <taxon>Texcoconibacillus</taxon>
    </lineage>
</organism>
<dbReference type="EC" id="3.4.13.9" evidence="3"/>
<dbReference type="InterPro" id="IPR029149">
    <property type="entry name" value="Creatin/AminoP/Spt16_N"/>
</dbReference>
<dbReference type="SUPFAM" id="SSF55920">
    <property type="entry name" value="Creatinase/aminopeptidase"/>
    <property type="match status" value="1"/>
</dbReference>
<reference evidence="3 4" key="1">
    <citation type="submission" date="2020-08" db="EMBL/GenBank/DDBJ databases">
        <title>Genomic Encyclopedia of Type Strains, Phase IV (KMG-IV): sequencing the most valuable type-strain genomes for metagenomic binning, comparative biology and taxonomic classification.</title>
        <authorList>
            <person name="Goeker M."/>
        </authorList>
    </citation>
    <scope>NUCLEOTIDE SEQUENCE [LARGE SCALE GENOMIC DNA]</scope>
    <source>
        <strain evidence="3 4">DSM 24696</strain>
    </source>
</reference>
<dbReference type="Proteomes" id="UP000551878">
    <property type="component" value="Unassembled WGS sequence"/>
</dbReference>
<accession>A0A840QS46</accession>
<dbReference type="Gene3D" id="3.40.350.10">
    <property type="entry name" value="Creatinase/prolidase N-terminal domain"/>
    <property type="match status" value="1"/>
</dbReference>
<dbReference type="InterPro" id="IPR050659">
    <property type="entry name" value="Peptidase_M24B"/>
</dbReference>
<sequence>MLPFDIVEYQERLEKTKRRMEAKGVEVLLLTDPANINYLSGYDAWSFYVHQALVVIIDEPQPIWIGRHQDASGARSKTWIYDENIIDYPDYYVQSETYHPMAFMGEILKQIGHGNRTVGVEMDHYYFSAKAYQRLIQSLPDATFKDASLLVNEIRLIKSDQEIEYMKRAAIIAEKAMSEGVKTIRPDVRECDTAANIYYHIASGTPEYGGDYPAIVPLLPSGENTSTPHLTWSERTFQEGDSVIIELAGCYKRYHVPLARTVSVGQPTDMLQQIAPFVIEGMNEVFDAVKPGMTCGEVEEVWRNKMKKRGVEKEARLGYSVGLNYPPDWGEHTASLRAGDSTILQPNMTFHFIPALWYANYGIEISETFRVTEEGCESFTTYPRELIINDPFQIDADGKIS</sequence>
<evidence type="ECO:0000259" key="2">
    <source>
        <dbReference type="Pfam" id="PF01321"/>
    </source>
</evidence>
<dbReference type="Pfam" id="PF01321">
    <property type="entry name" value="Creatinase_N"/>
    <property type="match status" value="1"/>
</dbReference>
<dbReference type="InterPro" id="IPR000994">
    <property type="entry name" value="Pept_M24"/>
</dbReference>
<protein>
    <submittedName>
        <fullName evidence="3">Xaa-Pro dipeptidase</fullName>
        <ecNumber evidence="3">3.4.13.9</ecNumber>
    </submittedName>
</protein>
<keyword evidence="4" id="KW-1185">Reference proteome</keyword>
<evidence type="ECO:0000313" key="4">
    <source>
        <dbReference type="Proteomes" id="UP000551878"/>
    </source>
</evidence>
<dbReference type="Gene3D" id="3.90.230.10">
    <property type="entry name" value="Creatinase/methionine aminopeptidase superfamily"/>
    <property type="match status" value="1"/>
</dbReference>
<dbReference type="RefSeq" id="WP_184664612.1">
    <property type="nucleotide sequence ID" value="NZ_JACHHB010000010.1"/>
</dbReference>
<name>A0A840QS46_9BACI</name>
<dbReference type="SUPFAM" id="SSF53092">
    <property type="entry name" value="Creatinase/prolidase N-terminal domain"/>
    <property type="match status" value="1"/>
</dbReference>
<dbReference type="CDD" id="cd01066">
    <property type="entry name" value="APP_MetAP"/>
    <property type="match status" value="1"/>
</dbReference>
<dbReference type="InterPro" id="IPR036005">
    <property type="entry name" value="Creatinase/aminopeptidase-like"/>
</dbReference>
<dbReference type="AlphaFoldDB" id="A0A840QS46"/>
<keyword evidence="3" id="KW-0645">Protease</keyword>
<evidence type="ECO:0000259" key="1">
    <source>
        <dbReference type="Pfam" id="PF00557"/>
    </source>
</evidence>
<feature type="domain" description="Peptidase M24" evidence="1">
    <location>
        <begin position="164"/>
        <end position="373"/>
    </location>
</feature>
<dbReference type="GO" id="GO:0102009">
    <property type="term" value="F:proline dipeptidase activity"/>
    <property type="evidence" value="ECO:0007669"/>
    <property type="project" value="UniProtKB-EC"/>
</dbReference>
<keyword evidence="3" id="KW-0224">Dipeptidase</keyword>
<feature type="domain" description="Creatinase N-terminal" evidence="2">
    <location>
        <begin position="12"/>
        <end position="157"/>
    </location>
</feature>
<evidence type="ECO:0000313" key="3">
    <source>
        <dbReference type="EMBL" id="MBB5174184.1"/>
    </source>
</evidence>
<dbReference type="PANTHER" id="PTHR46112">
    <property type="entry name" value="AMINOPEPTIDASE"/>
    <property type="match status" value="1"/>
</dbReference>
<comment type="caution">
    <text evidence="3">The sequence shown here is derived from an EMBL/GenBank/DDBJ whole genome shotgun (WGS) entry which is preliminary data.</text>
</comment>
<dbReference type="PANTHER" id="PTHR46112:SF2">
    <property type="entry name" value="XAA-PRO AMINOPEPTIDASE P-RELATED"/>
    <property type="match status" value="1"/>
</dbReference>